<name>A0ABR4PAY1_9HELO</name>
<organism evidence="1 2">
    <name type="scientific">Phlyctema vagabunda</name>
    <dbReference type="NCBI Taxonomy" id="108571"/>
    <lineage>
        <taxon>Eukaryota</taxon>
        <taxon>Fungi</taxon>
        <taxon>Dikarya</taxon>
        <taxon>Ascomycota</taxon>
        <taxon>Pezizomycotina</taxon>
        <taxon>Leotiomycetes</taxon>
        <taxon>Helotiales</taxon>
        <taxon>Dermateaceae</taxon>
        <taxon>Phlyctema</taxon>
    </lineage>
</organism>
<reference evidence="1 2" key="1">
    <citation type="submission" date="2024-06" db="EMBL/GenBank/DDBJ databases">
        <title>Complete genome of Phlyctema vagabunda strain 19-DSS-EL-015.</title>
        <authorList>
            <person name="Fiorenzani C."/>
        </authorList>
    </citation>
    <scope>NUCLEOTIDE SEQUENCE [LARGE SCALE GENOMIC DNA]</scope>
    <source>
        <strain evidence="1 2">19-DSS-EL-015</strain>
    </source>
</reference>
<dbReference type="PANTHER" id="PTHR42037">
    <property type="match status" value="1"/>
</dbReference>
<evidence type="ECO:0000313" key="1">
    <source>
        <dbReference type="EMBL" id="KAL3420463.1"/>
    </source>
</evidence>
<dbReference type="EMBL" id="JBFCZG010000007">
    <property type="protein sequence ID" value="KAL3420463.1"/>
    <property type="molecule type" value="Genomic_DNA"/>
</dbReference>
<gene>
    <name evidence="1" type="ORF">PVAG01_08962</name>
</gene>
<evidence type="ECO:0000313" key="2">
    <source>
        <dbReference type="Proteomes" id="UP001629113"/>
    </source>
</evidence>
<dbReference type="PANTHER" id="PTHR42037:SF1">
    <property type="match status" value="1"/>
</dbReference>
<dbReference type="InterPro" id="IPR027796">
    <property type="entry name" value="OTT_1508_deam-like"/>
</dbReference>
<accession>A0ABR4PAY1</accession>
<protein>
    <submittedName>
        <fullName evidence="1">Uncharacterized protein</fullName>
    </submittedName>
</protein>
<dbReference type="Proteomes" id="UP001629113">
    <property type="component" value="Unassembled WGS sequence"/>
</dbReference>
<sequence>MVMVSSQDFQMVTGKAASTRERGEARKQLLINSALLSLIEPVRGEPTECLLECHPDADVLKSSQLKEKFLDSFALICSTSSSGKETASAVCMEQNRPSGTILRIARNRGLSQQDRIGLERVLQILIAAANGEKLSRQAETEILEEVVLLDESRIFSLVQKLEKGGIRRVFQLAMSKISSRDSNQEILREPGFGQWMKTCPFMATPISSSGTSQLSSLVEWASQARWVYQKHLRILLACGSTPNPPCMETLYKLARYWGAIKSMVKLAMKQPELFAGIHIRDVDAPASEKFALHQEKTPLRKALKRLLKNDCEMTLDKLAQRWESDDVEVNLRRACRLTLTLHAEMQLLEFYDRNPALVPQLRLMGTSKKACYLCHEFLLRHPLNIRVSASHQKVYPTWMPPSSGDIPGVVKSKVFRKFSKHIEQVTVEALRTGLAASRRRMSKDSTAGPSLTATATVPTEVLGIAPGTAIYTV</sequence>
<proteinExistence type="predicted"/>
<keyword evidence="2" id="KW-1185">Reference proteome</keyword>
<dbReference type="Pfam" id="PF14441">
    <property type="entry name" value="OTT_1508_deam"/>
    <property type="match status" value="1"/>
</dbReference>
<comment type="caution">
    <text evidence="1">The sequence shown here is derived from an EMBL/GenBank/DDBJ whole genome shotgun (WGS) entry which is preliminary data.</text>
</comment>